<keyword evidence="3" id="KW-0472">Membrane</keyword>
<evidence type="ECO:0000313" key="6">
    <source>
        <dbReference type="RefSeq" id="XP_022765792.1"/>
    </source>
</evidence>
<reference evidence="6" key="1">
    <citation type="submission" date="2025-08" db="UniProtKB">
        <authorList>
            <consortium name="RefSeq"/>
        </authorList>
    </citation>
    <scope>IDENTIFICATION</scope>
    <source>
        <tissue evidence="6">Fruit stalk</tissue>
    </source>
</reference>
<dbReference type="GeneID" id="111310576"/>
<feature type="transmembrane region" description="Helical" evidence="3">
    <location>
        <begin position="56"/>
        <end position="77"/>
    </location>
</feature>
<dbReference type="Gene3D" id="2.60.120.200">
    <property type="match status" value="2"/>
</dbReference>
<comment type="similarity">
    <text evidence="1">Belongs to the leguminous lectin family.</text>
</comment>
<dbReference type="InterPro" id="IPR013320">
    <property type="entry name" value="ConA-like_dom_sf"/>
</dbReference>
<evidence type="ECO:0000259" key="4">
    <source>
        <dbReference type="Pfam" id="PF00139"/>
    </source>
</evidence>
<feature type="domain" description="Legume lectin" evidence="4">
    <location>
        <begin position="80"/>
        <end position="138"/>
    </location>
</feature>
<keyword evidence="2" id="KW-0430">Lectin</keyword>
<keyword evidence="3" id="KW-1133">Transmembrane helix</keyword>
<dbReference type="SUPFAM" id="SSF49899">
    <property type="entry name" value="Concanavalin A-like lectins/glucanases"/>
    <property type="match status" value="2"/>
</dbReference>
<name>A0A6P6ALR5_DURZI</name>
<dbReference type="InterPro" id="IPR000985">
    <property type="entry name" value="Lectin_LegA_CS"/>
</dbReference>
<dbReference type="InterPro" id="IPR050258">
    <property type="entry name" value="Leguminous_Lectin"/>
</dbReference>
<evidence type="ECO:0000256" key="1">
    <source>
        <dbReference type="ARBA" id="ARBA00007606"/>
    </source>
</evidence>
<keyword evidence="5" id="KW-1185">Reference proteome</keyword>
<dbReference type="Proteomes" id="UP000515121">
    <property type="component" value="Unplaced"/>
</dbReference>
<gene>
    <name evidence="6" type="primary">LOC111310576</name>
</gene>
<organism evidence="5 6">
    <name type="scientific">Durio zibethinus</name>
    <name type="common">Durian</name>
    <dbReference type="NCBI Taxonomy" id="66656"/>
    <lineage>
        <taxon>Eukaryota</taxon>
        <taxon>Viridiplantae</taxon>
        <taxon>Streptophyta</taxon>
        <taxon>Embryophyta</taxon>
        <taxon>Tracheophyta</taxon>
        <taxon>Spermatophyta</taxon>
        <taxon>Magnoliopsida</taxon>
        <taxon>eudicotyledons</taxon>
        <taxon>Gunneridae</taxon>
        <taxon>Pentapetalae</taxon>
        <taxon>rosids</taxon>
        <taxon>malvids</taxon>
        <taxon>Malvales</taxon>
        <taxon>Malvaceae</taxon>
        <taxon>Helicteroideae</taxon>
        <taxon>Durio</taxon>
    </lineage>
</organism>
<dbReference type="PROSITE" id="PS00308">
    <property type="entry name" value="LECTIN_LEGUME_ALPHA"/>
    <property type="match status" value="1"/>
</dbReference>
<keyword evidence="3" id="KW-0812">Transmembrane</keyword>
<sequence length="188" mass="21164">MAASSYYLNILLSVVHKIIKIRTQTSSSYNSGSFIFRGATRYLFLGLQPNYHLLPFYHMNFISSFLLVFVHLFLPFVHSFSFNITSFNPDSSNIIYEGDATVSSGAIELNRFDYLCRVGRAIYAHRVPLCDSSTLAVASIDLSETLSEWVIIGFSAGTGEYPEYNTIKSWDFTSNLDTKGKKLQVGFC</sequence>
<dbReference type="KEGG" id="dzi:111310576"/>
<dbReference type="GO" id="GO:0030246">
    <property type="term" value="F:carbohydrate binding"/>
    <property type="evidence" value="ECO:0007669"/>
    <property type="project" value="UniProtKB-KW"/>
</dbReference>
<evidence type="ECO:0000256" key="2">
    <source>
        <dbReference type="ARBA" id="ARBA00022734"/>
    </source>
</evidence>
<evidence type="ECO:0000256" key="3">
    <source>
        <dbReference type="SAM" id="Phobius"/>
    </source>
</evidence>
<dbReference type="OrthoDB" id="1742204at2759"/>
<dbReference type="RefSeq" id="XP_022765792.1">
    <property type="nucleotide sequence ID" value="XM_022910057.1"/>
</dbReference>
<proteinExistence type="inferred from homology"/>
<accession>A0A6P6ALR5</accession>
<protein>
    <submittedName>
        <fullName evidence="6">Seed leukoagglutinin-like</fullName>
    </submittedName>
</protein>
<evidence type="ECO:0000313" key="5">
    <source>
        <dbReference type="Proteomes" id="UP000515121"/>
    </source>
</evidence>
<dbReference type="PANTHER" id="PTHR32401">
    <property type="entry name" value="CONCANAVALIN A-LIKE LECTIN FAMILY PROTEIN"/>
    <property type="match status" value="1"/>
</dbReference>
<dbReference type="PANTHER" id="PTHR32401:SF47">
    <property type="entry name" value="LEGUME LECTIN DOMAIN-CONTAINING PROTEIN"/>
    <property type="match status" value="1"/>
</dbReference>
<dbReference type="Pfam" id="PF00139">
    <property type="entry name" value="Lectin_legB"/>
    <property type="match status" value="1"/>
</dbReference>
<dbReference type="InterPro" id="IPR001220">
    <property type="entry name" value="Legume_lectin_dom"/>
</dbReference>
<dbReference type="AlphaFoldDB" id="A0A6P6ALR5"/>